<feature type="region of interest" description="Disordered" evidence="8">
    <location>
        <begin position="15"/>
        <end position="85"/>
    </location>
</feature>
<evidence type="ECO:0000256" key="5">
    <source>
        <dbReference type="ARBA" id="ARBA00048763"/>
    </source>
</evidence>
<evidence type="ECO:0000313" key="9">
    <source>
        <dbReference type="EMBL" id="KAA1136694.1"/>
    </source>
</evidence>
<reference evidence="9 10" key="1">
    <citation type="submission" date="2019-05" db="EMBL/GenBank/DDBJ databases">
        <title>Emergence of the Ug99 lineage of the wheat stem rust pathogen through somatic hybridization.</title>
        <authorList>
            <person name="Li F."/>
            <person name="Upadhyaya N.M."/>
            <person name="Sperschneider J."/>
            <person name="Matny O."/>
            <person name="Nguyen-Phuc H."/>
            <person name="Mago R."/>
            <person name="Raley C."/>
            <person name="Miller M.E."/>
            <person name="Silverstein K.A.T."/>
            <person name="Henningsen E."/>
            <person name="Hirsch C.D."/>
            <person name="Visser B."/>
            <person name="Pretorius Z.A."/>
            <person name="Steffenson B.J."/>
            <person name="Schwessinger B."/>
            <person name="Dodds P.N."/>
            <person name="Figueroa M."/>
        </authorList>
    </citation>
    <scope>NUCLEOTIDE SEQUENCE [LARGE SCALE GENOMIC DNA]</scope>
    <source>
        <strain evidence="9 10">Ug99</strain>
    </source>
</reference>
<evidence type="ECO:0000256" key="3">
    <source>
        <dbReference type="ARBA" id="ARBA00047418"/>
    </source>
</evidence>
<organism evidence="9 10">
    <name type="scientific">Puccinia graminis f. sp. tritici</name>
    <dbReference type="NCBI Taxonomy" id="56615"/>
    <lineage>
        <taxon>Eukaryota</taxon>
        <taxon>Fungi</taxon>
        <taxon>Dikarya</taxon>
        <taxon>Basidiomycota</taxon>
        <taxon>Pucciniomycotina</taxon>
        <taxon>Pucciniomycetes</taxon>
        <taxon>Pucciniales</taxon>
        <taxon>Pucciniaceae</taxon>
        <taxon>Puccinia</taxon>
    </lineage>
</organism>
<evidence type="ECO:0000256" key="4">
    <source>
        <dbReference type="ARBA" id="ARBA00048740"/>
    </source>
</evidence>
<feature type="compositionally biased region" description="Polar residues" evidence="8">
    <location>
        <begin position="18"/>
        <end position="28"/>
    </location>
</feature>
<comment type="caution">
    <text evidence="9">The sequence shown here is derived from an EMBL/GenBank/DDBJ whole genome shotgun (WGS) entry which is preliminary data.</text>
</comment>
<comment type="catalytic activity">
    <reaction evidence="5">
        <text>a 5'-end (N(2),N(7)-dimethyl 5'-triphosphoguanosine)-ribonucleoside in snRNA + S-adenosyl-L-methionine = a 5'-end (N(2),N(2),N(7)-trimethyl 5'-triphosphoguanosine)-ribonucleoside in snRNA + S-adenosyl-L-homocysteine + H(+)</text>
        <dbReference type="Rhea" id="RHEA:78479"/>
        <dbReference type="Rhea" id="RHEA-COMP:19087"/>
        <dbReference type="Rhea" id="RHEA-COMP:19089"/>
        <dbReference type="ChEBI" id="CHEBI:15378"/>
        <dbReference type="ChEBI" id="CHEBI:57856"/>
        <dbReference type="ChEBI" id="CHEBI:59789"/>
        <dbReference type="ChEBI" id="CHEBI:167623"/>
        <dbReference type="ChEBI" id="CHEBI:172880"/>
    </reaction>
    <physiologicalReaction direction="left-to-right" evidence="5">
        <dbReference type="Rhea" id="RHEA:78480"/>
    </physiologicalReaction>
</comment>
<name>A0A5B0SJE2_PUCGR</name>
<sequence length="383" mass="43207">MRILTYAVRKAMALAAANPTQADHQPNHSNPPPENKSADKANDENLIPCAQQSPAHPHEHRSPDDIPPPKRIRLEPEQDGHQEPETMDYLTQENLPPSMEKYWAQRKRLFWKFDEGIKMDLESWYSVTPEAIAKQIATRAKCKLVVDGFCGAGGNSIQFAMTCDKGQSIHPPKNATSHSFSMTFTSSHHAVIAIDKDPNKIKLARSNAKIYGVAEKIEFVCADFLAWMAGLTTAQTASIDVIFLSPPWGGINYLNSPEAEEESGTVEKKGNKKKPEKRRQHYYKLKELAPIDGHELFKRARQITERIIYYLPRHTDLHDLSKLAALFPAHSRVSPPSKTDRQKFVIEVEENWMNQKCKALTVYFGPLVSSSQPPKKSLPHNPT</sequence>
<dbReference type="SUPFAM" id="SSF53335">
    <property type="entry name" value="S-adenosyl-L-methionine-dependent methyltransferases"/>
    <property type="match status" value="1"/>
</dbReference>
<comment type="catalytic activity">
    <reaction evidence="6">
        <text>a 5'-end (N(7)-methyl 5'-triphosphoguanosine)-ribonucleoside in snRNA + S-adenosyl-L-methionine = a 5'-end (N(2),N(7)-dimethyl 5'-triphosphoguanosine)-ribonucleoside in snRNA + S-adenosyl-L-homocysteine + H(+)</text>
        <dbReference type="Rhea" id="RHEA:78471"/>
        <dbReference type="Rhea" id="RHEA-COMP:19085"/>
        <dbReference type="Rhea" id="RHEA-COMP:19087"/>
        <dbReference type="ChEBI" id="CHEBI:15378"/>
        <dbReference type="ChEBI" id="CHEBI:57856"/>
        <dbReference type="ChEBI" id="CHEBI:59789"/>
        <dbReference type="ChEBI" id="CHEBI:156461"/>
        <dbReference type="ChEBI" id="CHEBI:172880"/>
    </reaction>
    <physiologicalReaction direction="left-to-right" evidence="6">
        <dbReference type="Rhea" id="RHEA:78472"/>
    </physiologicalReaction>
</comment>
<gene>
    <name evidence="9" type="ORF">PGTUg99_037175</name>
</gene>
<comment type="catalytic activity">
    <reaction evidence="3">
        <text>a 5'-end (N(2),N(7)-dimethyl 5'-triphosphoguanosine)-ribonucleoside in snoRNA + S-adenosyl-L-methionine = a 5'-end (N(2),N(2),N(7)-trimethyl 5'-triphosphoguanosine)-ribonucleoside in snoRNA + S-adenosyl-L-homocysteine + H(+)</text>
        <dbReference type="Rhea" id="RHEA:78507"/>
        <dbReference type="Rhea" id="RHEA-COMP:19088"/>
        <dbReference type="Rhea" id="RHEA-COMP:19090"/>
        <dbReference type="ChEBI" id="CHEBI:15378"/>
        <dbReference type="ChEBI" id="CHEBI:57856"/>
        <dbReference type="ChEBI" id="CHEBI:59789"/>
        <dbReference type="ChEBI" id="CHEBI:167623"/>
        <dbReference type="ChEBI" id="CHEBI:172880"/>
    </reaction>
    <physiologicalReaction direction="left-to-right" evidence="3">
        <dbReference type="Rhea" id="RHEA:78508"/>
    </physiologicalReaction>
</comment>
<dbReference type="GO" id="GO:0005634">
    <property type="term" value="C:nucleus"/>
    <property type="evidence" value="ECO:0007669"/>
    <property type="project" value="TreeGrafter"/>
</dbReference>
<evidence type="ECO:0000256" key="6">
    <source>
        <dbReference type="ARBA" id="ARBA00049075"/>
    </source>
</evidence>
<evidence type="ECO:0000256" key="1">
    <source>
        <dbReference type="ARBA" id="ARBA00018517"/>
    </source>
</evidence>
<dbReference type="EMBL" id="VDEP01000035">
    <property type="protein sequence ID" value="KAA1136694.1"/>
    <property type="molecule type" value="Genomic_DNA"/>
</dbReference>
<evidence type="ECO:0000256" key="8">
    <source>
        <dbReference type="SAM" id="MobiDB-lite"/>
    </source>
</evidence>
<feature type="compositionally biased region" description="Basic and acidic residues" evidence="8">
    <location>
        <begin position="56"/>
        <end position="84"/>
    </location>
</feature>
<dbReference type="PANTHER" id="PTHR14741">
    <property type="entry name" value="S-ADENOSYLMETHIONINE-DEPENDENT METHYLTRANSFERASE RELATED"/>
    <property type="match status" value="1"/>
</dbReference>
<dbReference type="Proteomes" id="UP000325313">
    <property type="component" value="Unassembled WGS sequence"/>
</dbReference>
<dbReference type="CDD" id="cd02440">
    <property type="entry name" value="AdoMet_MTases"/>
    <property type="match status" value="1"/>
</dbReference>
<evidence type="ECO:0000256" key="7">
    <source>
        <dbReference type="ARBA" id="ARBA00049790"/>
    </source>
</evidence>
<comment type="similarity">
    <text evidence="2">Belongs to the methyltransferase superfamily. Trimethylguanosine synthase family.</text>
</comment>
<evidence type="ECO:0000313" key="10">
    <source>
        <dbReference type="Proteomes" id="UP000325313"/>
    </source>
</evidence>
<accession>A0A5B0SJE2</accession>
<evidence type="ECO:0000256" key="2">
    <source>
        <dbReference type="ARBA" id="ARBA00025783"/>
    </source>
</evidence>
<dbReference type="Gene3D" id="3.40.50.150">
    <property type="entry name" value="Vaccinia Virus protein VP39"/>
    <property type="match status" value="1"/>
</dbReference>
<dbReference type="GO" id="GO:0071164">
    <property type="term" value="F:RNA cap trimethylguanosine synthase activity"/>
    <property type="evidence" value="ECO:0007669"/>
    <property type="project" value="TreeGrafter"/>
</dbReference>
<protein>
    <recommendedName>
        <fullName evidence="1">Trimethylguanosine synthase</fullName>
    </recommendedName>
    <alternativeName>
        <fullName evidence="7">Cap-specific guanine-N(2) methyltransferase</fullName>
    </alternativeName>
</protein>
<comment type="catalytic activity">
    <reaction evidence="4">
        <text>a 5'-end (N(7)-methyl 5'-triphosphoguanosine)-ribonucleoside in snoRNA + S-adenosyl-L-methionine = a 5'-end (N(2),N(7)-dimethyl 5'-triphosphoguanosine)-ribonucleoside in snoRNA + S-adenosyl-L-homocysteine + H(+)</text>
        <dbReference type="Rhea" id="RHEA:78475"/>
        <dbReference type="Rhea" id="RHEA-COMP:19086"/>
        <dbReference type="Rhea" id="RHEA-COMP:19088"/>
        <dbReference type="ChEBI" id="CHEBI:15378"/>
        <dbReference type="ChEBI" id="CHEBI:57856"/>
        <dbReference type="ChEBI" id="CHEBI:59789"/>
        <dbReference type="ChEBI" id="CHEBI:156461"/>
        <dbReference type="ChEBI" id="CHEBI:172880"/>
    </reaction>
    <physiologicalReaction direction="left-to-right" evidence="4">
        <dbReference type="Rhea" id="RHEA:78476"/>
    </physiologicalReaction>
</comment>
<dbReference type="InterPro" id="IPR019012">
    <property type="entry name" value="RNA_cap_Gua-N2-MeTrfase"/>
</dbReference>
<dbReference type="InterPro" id="IPR029063">
    <property type="entry name" value="SAM-dependent_MTases_sf"/>
</dbReference>
<proteinExistence type="inferred from homology"/>
<dbReference type="AlphaFoldDB" id="A0A5B0SJE2"/>
<dbReference type="Pfam" id="PF09445">
    <property type="entry name" value="Methyltransf_15"/>
    <property type="match status" value="2"/>
</dbReference>
<dbReference type="PANTHER" id="PTHR14741:SF32">
    <property type="entry name" value="TRIMETHYLGUANOSINE SYNTHASE"/>
    <property type="match status" value="1"/>
</dbReference>